<gene>
    <name evidence="1" type="ORF">A3F34_03245</name>
</gene>
<organism evidence="1 2">
    <name type="scientific">Candidatus Roizmanbacteria bacterium RIFCSPHIGHO2_12_FULL_44_10</name>
    <dbReference type="NCBI Taxonomy" id="1802054"/>
    <lineage>
        <taxon>Bacteria</taxon>
        <taxon>Candidatus Roizmaniibacteriota</taxon>
    </lineage>
</organism>
<dbReference type="InterPro" id="IPR002696">
    <property type="entry name" value="Membr_insert_effic_factor_YidD"/>
</dbReference>
<comment type="caution">
    <text evidence="1">The sequence shown here is derived from an EMBL/GenBank/DDBJ whole genome shotgun (WGS) entry which is preliminary data.</text>
</comment>
<proteinExistence type="predicted"/>
<dbReference type="PANTHER" id="PTHR33383">
    <property type="entry name" value="MEMBRANE PROTEIN INSERTION EFFICIENCY FACTOR-RELATED"/>
    <property type="match status" value="1"/>
</dbReference>
<sequence>MRSFFLQLFHIQEAPCRFRPTCSQYTYQAVEKYGVIKGLYLGMRRILRCHPWSRGGYDPA</sequence>
<dbReference type="NCBIfam" id="TIGR00278">
    <property type="entry name" value="membrane protein insertion efficiency factor YidD"/>
    <property type="match status" value="1"/>
</dbReference>
<evidence type="ECO:0000313" key="2">
    <source>
        <dbReference type="Proteomes" id="UP000179024"/>
    </source>
</evidence>
<evidence type="ECO:0000313" key="1">
    <source>
        <dbReference type="EMBL" id="OGK40547.1"/>
    </source>
</evidence>
<protein>
    <submittedName>
        <fullName evidence="1">Membrane protein insertion efficiency factor YidD</fullName>
    </submittedName>
</protein>
<dbReference type="AlphaFoldDB" id="A0A1F7IB14"/>
<dbReference type="Pfam" id="PF01809">
    <property type="entry name" value="YidD"/>
    <property type="match status" value="1"/>
</dbReference>
<dbReference type="EMBL" id="MGAE01000003">
    <property type="protein sequence ID" value="OGK40547.1"/>
    <property type="molecule type" value="Genomic_DNA"/>
</dbReference>
<dbReference type="SMART" id="SM01234">
    <property type="entry name" value="Haemolytic"/>
    <property type="match status" value="1"/>
</dbReference>
<dbReference type="PANTHER" id="PTHR33383:SF1">
    <property type="entry name" value="MEMBRANE PROTEIN INSERTION EFFICIENCY FACTOR-RELATED"/>
    <property type="match status" value="1"/>
</dbReference>
<reference evidence="1 2" key="1">
    <citation type="journal article" date="2016" name="Nat. Commun.">
        <title>Thousands of microbial genomes shed light on interconnected biogeochemical processes in an aquifer system.</title>
        <authorList>
            <person name="Anantharaman K."/>
            <person name="Brown C.T."/>
            <person name="Hug L.A."/>
            <person name="Sharon I."/>
            <person name="Castelle C.J."/>
            <person name="Probst A.J."/>
            <person name="Thomas B.C."/>
            <person name="Singh A."/>
            <person name="Wilkins M.J."/>
            <person name="Karaoz U."/>
            <person name="Brodie E.L."/>
            <person name="Williams K.H."/>
            <person name="Hubbard S.S."/>
            <person name="Banfield J.F."/>
        </authorList>
    </citation>
    <scope>NUCLEOTIDE SEQUENCE [LARGE SCALE GENOMIC DNA]</scope>
</reference>
<name>A0A1F7IB14_9BACT</name>
<dbReference type="Proteomes" id="UP000179024">
    <property type="component" value="Unassembled WGS sequence"/>
</dbReference>
<accession>A0A1F7IB14</accession>